<keyword evidence="2" id="KW-1185">Reference proteome</keyword>
<organism evidence="1 2">
    <name type="scientific">Paenibacillus eucommiae</name>
    <dbReference type="NCBI Taxonomy" id="1355755"/>
    <lineage>
        <taxon>Bacteria</taxon>
        <taxon>Bacillati</taxon>
        <taxon>Bacillota</taxon>
        <taxon>Bacilli</taxon>
        <taxon>Bacillales</taxon>
        <taxon>Paenibacillaceae</taxon>
        <taxon>Paenibacillus</taxon>
    </lineage>
</organism>
<proteinExistence type="predicted"/>
<dbReference type="InterPro" id="IPR006175">
    <property type="entry name" value="YjgF/YER057c/UK114"/>
</dbReference>
<dbReference type="EC" id="3.5.99.10" evidence="1"/>
<dbReference type="SUPFAM" id="SSF55298">
    <property type="entry name" value="YjgF-like"/>
    <property type="match status" value="1"/>
</dbReference>
<dbReference type="EMBL" id="JAGGLB010000017">
    <property type="protein sequence ID" value="MBP1993207.1"/>
    <property type="molecule type" value="Genomic_DNA"/>
</dbReference>
<evidence type="ECO:0000313" key="2">
    <source>
        <dbReference type="Proteomes" id="UP001519287"/>
    </source>
</evidence>
<dbReference type="Proteomes" id="UP001519287">
    <property type="component" value="Unassembled WGS sequence"/>
</dbReference>
<dbReference type="Pfam" id="PF01042">
    <property type="entry name" value="Ribonuc_L-PSP"/>
    <property type="match status" value="1"/>
</dbReference>
<name>A0ABS4J043_9BACL</name>
<dbReference type="GO" id="GO:0120241">
    <property type="term" value="F:2-iminobutanoate/2-iminopropanoate deaminase"/>
    <property type="evidence" value="ECO:0007669"/>
    <property type="project" value="UniProtKB-EC"/>
</dbReference>
<dbReference type="InterPro" id="IPR035959">
    <property type="entry name" value="RutC-like_sf"/>
</dbReference>
<dbReference type="PANTHER" id="PTHR11803:SF39">
    <property type="entry name" value="2-IMINOBUTANOATE_2-IMINOPROPANOATE DEAMINASE"/>
    <property type="match status" value="1"/>
</dbReference>
<reference evidence="1 2" key="1">
    <citation type="submission" date="2021-03" db="EMBL/GenBank/DDBJ databases">
        <title>Genomic Encyclopedia of Type Strains, Phase IV (KMG-IV): sequencing the most valuable type-strain genomes for metagenomic binning, comparative biology and taxonomic classification.</title>
        <authorList>
            <person name="Goeker M."/>
        </authorList>
    </citation>
    <scope>NUCLEOTIDE SEQUENCE [LARGE SCALE GENOMIC DNA]</scope>
    <source>
        <strain evidence="1 2">DSM 26048</strain>
    </source>
</reference>
<dbReference type="CDD" id="cd00448">
    <property type="entry name" value="YjgF_YER057c_UK114_family"/>
    <property type="match status" value="1"/>
</dbReference>
<gene>
    <name evidence="1" type="ORF">J2Z66_004824</name>
</gene>
<evidence type="ECO:0000313" key="1">
    <source>
        <dbReference type="EMBL" id="MBP1993207.1"/>
    </source>
</evidence>
<comment type="caution">
    <text evidence="1">The sequence shown here is derived from an EMBL/GenBank/DDBJ whole genome shotgun (WGS) entry which is preliminary data.</text>
</comment>
<dbReference type="Gene3D" id="3.30.1330.40">
    <property type="entry name" value="RutC-like"/>
    <property type="match status" value="1"/>
</dbReference>
<dbReference type="PANTHER" id="PTHR11803">
    <property type="entry name" value="2-IMINOBUTANOATE/2-IMINOPROPANOATE DEAMINASE RIDA"/>
    <property type="match status" value="1"/>
</dbReference>
<accession>A0ABS4J043</accession>
<protein>
    <submittedName>
        <fullName evidence="1">2-iminobutanoate/2-iminopropanoate deaminase</fullName>
        <ecNumber evidence="1">3.5.99.10</ecNumber>
    </submittedName>
</protein>
<dbReference type="RefSeq" id="WP_209974846.1">
    <property type="nucleotide sequence ID" value="NZ_JAGGLB010000017.1"/>
</dbReference>
<sequence>MGKQAVHSGRVPTAFGNYSTAIRHGNMLFLAGQGPFDLERRLVGEGDLAVQIHRTMYNIRCLLEDNGFGLDDIVRSTVYLSDIADWSAFNEIYGTYFTPPYPARTVVACQLNGFLVEIECTAIRD</sequence>
<keyword evidence="1" id="KW-0378">Hydrolase</keyword>